<organism evidence="2 3">
    <name type="scientific">Hyalangium minutum</name>
    <dbReference type="NCBI Taxonomy" id="394096"/>
    <lineage>
        <taxon>Bacteria</taxon>
        <taxon>Pseudomonadati</taxon>
        <taxon>Myxococcota</taxon>
        <taxon>Myxococcia</taxon>
        <taxon>Myxococcales</taxon>
        <taxon>Cystobacterineae</taxon>
        <taxon>Archangiaceae</taxon>
        <taxon>Hyalangium</taxon>
    </lineage>
</organism>
<dbReference type="Proteomes" id="UP000028725">
    <property type="component" value="Unassembled WGS sequence"/>
</dbReference>
<evidence type="ECO:0000313" key="2">
    <source>
        <dbReference type="EMBL" id="KFE67968.1"/>
    </source>
</evidence>
<feature type="transmembrane region" description="Helical" evidence="1">
    <location>
        <begin position="232"/>
        <end position="253"/>
    </location>
</feature>
<comment type="caution">
    <text evidence="2">The sequence shown here is derived from an EMBL/GenBank/DDBJ whole genome shotgun (WGS) entry which is preliminary data.</text>
</comment>
<keyword evidence="3" id="KW-1185">Reference proteome</keyword>
<reference evidence="2 3" key="1">
    <citation type="submission" date="2014-04" db="EMBL/GenBank/DDBJ databases">
        <title>Genome assembly of Hyalangium minutum DSM 14724.</title>
        <authorList>
            <person name="Sharma G."/>
            <person name="Subramanian S."/>
        </authorList>
    </citation>
    <scope>NUCLEOTIDE SEQUENCE [LARGE SCALE GENOMIC DNA]</scope>
    <source>
        <strain evidence="2 3">DSM 14724</strain>
    </source>
</reference>
<name>A0A085WJV5_9BACT</name>
<dbReference type="RefSeq" id="WP_044188350.1">
    <property type="nucleotide sequence ID" value="NZ_JMCB01000006.1"/>
</dbReference>
<gene>
    <name evidence="2" type="ORF">DB31_7205</name>
</gene>
<dbReference type="PANTHER" id="PTHR43596:SF1">
    <property type="entry name" value="ADP,ATP CARRIER PROTEIN"/>
    <property type="match status" value="1"/>
</dbReference>
<protein>
    <submittedName>
        <fullName evidence="2">Major facilitator superfamily MFS_1</fullName>
    </submittedName>
</protein>
<feature type="transmembrane region" description="Helical" evidence="1">
    <location>
        <begin position="89"/>
        <end position="105"/>
    </location>
</feature>
<feature type="transmembrane region" description="Helical" evidence="1">
    <location>
        <begin position="302"/>
        <end position="328"/>
    </location>
</feature>
<dbReference type="STRING" id="394096.DB31_7205"/>
<feature type="transmembrane region" description="Helical" evidence="1">
    <location>
        <begin position="386"/>
        <end position="412"/>
    </location>
</feature>
<feature type="transmembrane region" description="Helical" evidence="1">
    <location>
        <begin position="117"/>
        <end position="137"/>
    </location>
</feature>
<accession>A0A085WJV5</accession>
<feature type="transmembrane region" description="Helical" evidence="1">
    <location>
        <begin position="20"/>
        <end position="38"/>
    </location>
</feature>
<dbReference type="AlphaFoldDB" id="A0A085WJV5"/>
<proteinExistence type="predicted"/>
<keyword evidence="1" id="KW-0812">Transmembrane</keyword>
<keyword evidence="1" id="KW-1133">Transmembrane helix</keyword>
<dbReference type="PANTHER" id="PTHR43596">
    <property type="entry name" value="ADP,ATP CARRIER PROTEIN"/>
    <property type="match status" value="1"/>
</dbReference>
<keyword evidence="1" id="KW-0472">Membrane</keyword>
<dbReference type="InterPro" id="IPR036259">
    <property type="entry name" value="MFS_trans_sf"/>
</dbReference>
<feature type="transmembrane region" description="Helical" evidence="1">
    <location>
        <begin position="149"/>
        <end position="168"/>
    </location>
</feature>
<dbReference type="SUPFAM" id="SSF103473">
    <property type="entry name" value="MFS general substrate transporter"/>
    <property type="match status" value="1"/>
</dbReference>
<evidence type="ECO:0000313" key="3">
    <source>
        <dbReference type="Proteomes" id="UP000028725"/>
    </source>
</evidence>
<dbReference type="OrthoDB" id="199378at2"/>
<feature type="transmembrane region" description="Helical" evidence="1">
    <location>
        <begin position="58"/>
        <end position="77"/>
    </location>
</feature>
<evidence type="ECO:0000256" key="1">
    <source>
        <dbReference type="SAM" id="Phobius"/>
    </source>
</evidence>
<dbReference type="EMBL" id="JMCB01000006">
    <property type="protein sequence ID" value="KFE67968.1"/>
    <property type="molecule type" value="Genomic_DNA"/>
</dbReference>
<dbReference type="Gene3D" id="1.20.1250.20">
    <property type="entry name" value="MFS general substrate transporter like domains"/>
    <property type="match status" value="1"/>
</dbReference>
<sequence>MRPSPWLKRFVDVREEEVGALLWSFLYFFTLMCGYFVLKPLRDAMGTAGGVKGLKWQWMFTATFAVMMVAVPAYSALVARWPRKRVIPFIYRFFLLNLLGFFVLFKLEVEPQAVARVFYVWLSVYNLFVVSVFWSFMADLFASEQGKRLYGLIAGGGTAGVIAGLLLARNLSVPLGHIHLIFITAVLLECSARCVQQLARWAHDVQHPPPSVEGPVGGGILAGLKLLATSPFLLALGLQVVFYSVTSTFLYLLQVNLVDAKTLDEAERVAKFANIELWVQVLTLVLQSLVTARLLERLGLGVALAVTPVLTAVGFLGLAAMPSVWLLIGVRSLRGATHYALERPSRELLYTTVSREERYKAKSFIDTMVYRGGDALAAWTEDGLKVLGFGVAGVLLATAPVAGLWLAVSLYLSRHARIRTRAQEVPALASAPGDAPAR</sequence>
<dbReference type="PATRIC" id="fig|394096.3.peg.3246"/>